<proteinExistence type="predicted"/>
<accession>A0A6C0K7L9</accession>
<reference evidence="2" key="1">
    <citation type="journal article" date="2020" name="Nature">
        <title>Giant virus diversity and host interactions through global metagenomics.</title>
        <authorList>
            <person name="Schulz F."/>
            <person name="Roux S."/>
            <person name="Paez-Espino D."/>
            <person name="Jungbluth S."/>
            <person name="Walsh D.A."/>
            <person name="Denef V.J."/>
            <person name="McMahon K.D."/>
            <person name="Konstantinidis K.T."/>
            <person name="Eloe-Fadrosh E.A."/>
            <person name="Kyrpides N.C."/>
            <person name="Woyke T."/>
        </authorList>
    </citation>
    <scope>NUCLEOTIDE SEQUENCE</scope>
    <source>
        <strain evidence="2">GVMAG-S-1101172-89</strain>
    </source>
</reference>
<feature type="transmembrane region" description="Helical" evidence="1">
    <location>
        <begin position="61"/>
        <end position="85"/>
    </location>
</feature>
<evidence type="ECO:0000256" key="1">
    <source>
        <dbReference type="SAM" id="Phobius"/>
    </source>
</evidence>
<dbReference type="EMBL" id="MN740808">
    <property type="protein sequence ID" value="QHU12677.1"/>
    <property type="molecule type" value="Genomic_DNA"/>
</dbReference>
<dbReference type="AlphaFoldDB" id="A0A6C0K7L9"/>
<organism evidence="2">
    <name type="scientific">viral metagenome</name>
    <dbReference type="NCBI Taxonomy" id="1070528"/>
    <lineage>
        <taxon>unclassified sequences</taxon>
        <taxon>metagenomes</taxon>
        <taxon>organismal metagenomes</taxon>
    </lineage>
</organism>
<keyword evidence="1" id="KW-0812">Transmembrane</keyword>
<keyword evidence="1" id="KW-1133">Transmembrane helix</keyword>
<evidence type="ECO:0000313" key="2">
    <source>
        <dbReference type="EMBL" id="QHU12677.1"/>
    </source>
</evidence>
<feature type="transmembrane region" description="Helical" evidence="1">
    <location>
        <begin position="36"/>
        <end position="54"/>
    </location>
</feature>
<sequence length="314" mass="34333">MPSKLLCDPYFWQSPRIFLHTPIFPTDYTYCVSDRLNQIVLVFVLFMGVGYLATSKLHSDIPVVIALLLALLVSGQSILIFLNILTKRDEGFQNRPSLYSKSSDPLMPDIPDVDVIGKNNEGVQSMPVECVGDSKKAFECGPKATQPTSANPFMNVLIDELKYNPSRPAANSVLDPLVQTTLSDFFKTEFYADPTDVFGRNQGQRQWVTMPSTSIPNDMNSYQNWLYRIPFKTCKEGNSAACLPGTDGGALPWLNEDNTFTVDGSSVTGPGSSPRDVAAGKRIAALESAVVNRYPSPYVGSDSGLDKAVAALGR</sequence>
<keyword evidence="1" id="KW-0472">Membrane</keyword>
<name>A0A6C0K7L9_9ZZZZ</name>
<protein>
    <submittedName>
        <fullName evidence="2">Uncharacterized protein</fullName>
    </submittedName>
</protein>